<dbReference type="InterPro" id="IPR011320">
    <property type="entry name" value="RNase_H1_N"/>
</dbReference>
<evidence type="ECO:0000259" key="4">
    <source>
        <dbReference type="Pfam" id="PF01693"/>
    </source>
</evidence>
<comment type="subcellular location">
    <subcellularLocation>
        <location evidence="1">Cytoplasm</location>
    </subcellularLocation>
</comment>
<dbReference type="GO" id="GO:0004523">
    <property type="term" value="F:RNA-DNA hybrid ribonuclease activity"/>
    <property type="evidence" value="ECO:0007669"/>
    <property type="project" value="UniProtKB-UniRule"/>
</dbReference>
<dbReference type="Pfam" id="PF01693">
    <property type="entry name" value="Cauli_VI"/>
    <property type="match status" value="1"/>
</dbReference>
<dbReference type="InterPro" id="IPR017290">
    <property type="entry name" value="RNase_H_bac"/>
</dbReference>
<dbReference type="Proteomes" id="UP000007881">
    <property type="component" value="Chromosome"/>
</dbReference>
<dbReference type="PIRSF" id="PIRSF037839">
    <property type="entry name" value="Ribonuclease_H"/>
    <property type="match status" value="1"/>
</dbReference>
<protein>
    <recommendedName>
        <fullName evidence="1">Ribonuclease H</fullName>
        <ecNumber evidence="1">3.1.26.4</ecNumber>
    </recommendedName>
</protein>
<dbReference type="GO" id="GO:0003676">
    <property type="term" value="F:nucleic acid binding"/>
    <property type="evidence" value="ECO:0007669"/>
    <property type="project" value="UniProtKB-UniRule"/>
</dbReference>
<feature type="binding site" evidence="2">
    <location>
        <position position="127"/>
    </location>
    <ligand>
        <name>Mg(2+)</name>
        <dbReference type="ChEBI" id="CHEBI:18420"/>
        <label>2</label>
    </ligand>
</feature>
<keyword evidence="2" id="KW-0464">Manganese</keyword>
<gene>
    <name evidence="5" type="primary">rnhA</name>
    <name evidence="5" type="ordered locus">PSMK_13160</name>
</gene>
<feature type="region of interest" description="Disordered" evidence="3">
    <location>
        <begin position="52"/>
        <end position="85"/>
    </location>
</feature>
<evidence type="ECO:0000313" key="6">
    <source>
        <dbReference type="Proteomes" id="UP000007881"/>
    </source>
</evidence>
<keyword evidence="1" id="KW-0540">Nuclease</keyword>
<dbReference type="InterPro" id="IPR036397">
    <property type="entry name" value="RNaseH_sf"/>
</dbReference>
<dbReference type="InterPro" id="IPR009027">
    <property type="entry name" value="Ribosomal_bL9/RNase_H1_N"/>
</dbReference>
<dbReference type="Gene3D" id="3.40.970.10">
    <property type="entry name" value="Ribonuclease H1, N-terminal domain"/>
    <property type="match status" value="1"/>
</dbReference>
<dbReference type="SUPFAM" id="SSF55658">
    <property type="entry name" value="L9 N-domain-like"/>
    <property type="match status" value="1"/>
</dbReference>
<feature type="compositionally biased region" description="Low complexity" evidence="3">
    <location>
        <begin position="52"/>
        <end position="69"/>
    </location>
</feature>
<evidence type="ECO:0000256" key="1">
    <source>
        <dbReference type="PIRNR" id="PIRNR037839"/>
    </source>
</evidence>
<dbReference type="Gene3D" id="3.30.420.10">
    <property type="entry name" value="Ribonuclease H-like superfamily/Ribonuclease H"/>
    <property type="match status" value="1"/>
</dbReference>
<feature type="binding site" evidence="2">
    <location>
        <position position="89"/>
    </location>
    <ligand>
        <name>Mg(2+)</name>
        <dbReference type="ChEBI" id="CHEBI:18420"/>
        <label>1</label>
    </ligand>
</feature>
<feature type="binding site" evidence="2">
    <location>
        <position position="211"/>
    </location>
    <ligand>
        <name>Mg(2+)</name>
        <dbReference type="ChEBI" id="CHEBI:18420"/>
        <label>1</label>
    </ligand>
</feature>
<feature type="binding site" evidence="2">
    <location>
        <position position="148"/>
    </location>
    <ligand>
        <name>Mg(2+)</name>
        <dbReference type="ChEBI" id="CHEBI:18420"/>
        <label>2</label>
    </ligand>
</feature>
<dbReference type="GO" id="GO:0005737">
    <property type="term" value="C:cytoplasm"/>
    <property type="evidence" value="ECO:0007669"/>
    <property type="project" value="UniProtKB-SubCell"/>
</dbReference>
<dbReference type="KEGG" id="phm:PSMK_13160"/>
<dbReference type="InterPro" id="IPR037056">
    <property type="entry name" value="RNase_H1_N_sf"/>
</dbReference>
<evidence type="ECO:0000313" key="5">
    <source>
        <dbReference type="EMBL" id="BAM03475.1"/>
    </source>
</evidence>
<feature type="domain" description="Ribonuclease H1 N-terminal" evidence="4">
    <location>
        <begin position="5"/>
        <end position="47"/>
    </location>
</feature>
<dbReference type="OrthoDB" id="9811552at2"/>
<dbReference type="EC" id="3.1.26.4" evidence="1"/>
<comment type="cofactor">
    <cofactor evidence="2">
        <name>Mn(2+)</name>
        <dbReference type="ChEBI" id="CHEBI:29035"/>
    </cofactor>
    <cofactor evidence="2">
        <name>Mg(2+)</name>
        <dbReference type="ChEBI" id="CHEBI:18420"/>
    </cofactor>
    <text evidence="2">Binds 2 metal ions per subunit. Manganese or magnesium.</text>
</comment>
<comment type="similarity">
    <text evidence="1">Belongs to the RNase H family.</text>
</comment>
<dbReference type="eggNOG" id="COG3341">
    <property type="taxonomic scope" value="Bacteria"/>
</dbReference>
<reference evidence="5 6" key="1">
    <citation type="submission" date="2012-02" db="EMBL/GenBank/DDBJ databases">
        <title>Complete genome sequence of Phycisphaera mikurensis NBRC 102666.</title>
        <authorList>
            <person name="Ankai A."/>
            <person name="Hosoyama A."/>
            <person name="Terui Y."/>
            <person name="Sekine M."/>
            <person name="Fukai R."/>
            <person name="Kato Y."/>
            <person name="Nakamura S."/>
            <person name="Yamada-Narita S."/>
            <person name="Kawakoshi A."/>
            <person name="Fukunaga Y."/>
            <person name="Yamazaki S."/>
            <person name="Fujita N."/>
        </authorList>
    </citation>
    <scope>NUCLEOTIDE SEQUENCE [LARGE SCALE GENOMIC DNA]</scope>
    <source>
        <strain evidence="6">NBRC 102666 / KCTC 22515 / FYK2301M01</strain>
    </source>
</reference>
<dbReference type="SUPFAM" id="SSF53098">
    <property type="entry name" value="Ribonuclease H-like"/>
    <property type="match status" value="1"/>
</dbReference>
<dbReference type="STRING" id="1142394.PSMK_13160"/>
<keyword evidence="1" id="KW-0963">Cytoplasm</keyword>
<evidence type="ECO:0000256" key="2">
    <source>
        <dbReference type="PIRSR" id="PIRSR037839-1"/>
    </source>
</evidence>
<comment type="catalytic activity">
    <reaction evidence="1">
        <text>Endonucleolytic cleavage to 5'-phosphomonoester.</text>
        <dbReference type="EC" id="3.1.26.4"/>
    </reaction>
</comment>
<keyword evidence="1 2" id="KW-0460">Magnesium</keyword>
<name>I0IDY7_PHYMF</name>
<keyword evidence="1 5" id="KW-0378">Hydrolase</keyword>
<keyword evidence="1" id="KW-0255">Endonuclease</keyword>
<evidence type="ECO:0000256" key="3">
    <source>
        <dbReference type="SAM" id="MobiDB-lite"/>
    </source>
</evidence>
<proteinExistence type="inferred from homology"/>
<keyword evidence="6" id="KW-1185">Reference proteome</keyword>
<accession>I0IDY7</accession>
<sequence>MAKKKAYVVWSGRETGVFDAWAPVLAATRGFPGARQNGYATRAQAEAAFAAGDPDAGGAAPRTAAESAGLASRSAAPGGRPTGPATCVDAACDTTRWVMEYRGVDLQTGEVLFAEGPFTGANANFGEFLAIVDALRRPGGEERTLYSDSLTARAWVRKRALNSAFLRDGKAGSRVAARLEDALAWLKSQPSGAKPDIRVWDTRAWGEIPADFGRKG</sequence>
<dbReference type="InterPro" id="IPR012337">
    <property type="entry name" value="RNaseH-like_sf"/>
</dbReference>
<dbReference type="RefSeq" id="WP_014436694.1">
    <property type="nucleotide sequence ID" value="NC_017080.1"/>
</dbReference>
<organism evidence="5 6">
    <name type="scientific">Phycisphaera mikurensis (strain NBRC 102666 / KCTC 22515 / FYK2301M01)</name>
    <dbReference type="NCBI Taxonomy" id="1142394"/>
    <lineage>
        <taxon>Bacteria</taxon>
        <taxon>Pseudomonadati</taxon>
        <taxon>Planctomycetota</taxon>
        <taxon>Phycisphaerae</taxon>
        <taxon>Phycisphaerales</taxon>
        <taxon>Phycisphaeraceae</taxon>
        <taxon>Phycisphaera</taxon>
    </lineage>
</organism>
<keyword evidence="1 2" id="KW-0479">Metal-binding</keyword>
<dbReference type="EMBL" id="AP012338">
    <property type="protein sequence ID" value="BAM03475.1"/>
    <property type="molecule type" value="Genomic_DNA"/>
</dbReference>
<dbReference type="HOGENOM" id="CLU_080985_1_0_0"/>
<comment type="function">
    <text evidence="1">Endonuclease that specifically degrades the RNA of RNA-DNA hybrids.</text>
</comment>
<dbReference type="AlphaFoldDB" id="I0IDY7"/>
<dbReference type="GO" id="GO:0046872">
    <property type="term" value="F:metal ion binding"/>
    <property type="evidence" value="ECO:0007669"/>
    <property type="project" value="UniProtKB-KW"/>
</dbReference>